<dbReference type="Proteomes" id="UP000199021">
    <property type="component" value="Unassembled WGS sequence"/>
</dbReference>
<accession>A0A1H9BHK0</accession>
<dbReference type="SUPFAM" id="SSF53474">
    <property type="entry name" value="alpha/beta-Hydrolases"/>
    <property type="match status" value="1"/>
</dbReference>
<keyword evidence="2" id="KW-1185">Reference proteome</keyword>
<dbReference type="STRING" id="478744.SAMN05444359_103109"/>
<dbReference type="GO" id="GO:0016747">
    <property type="term" value="F:acyltransferase activity, transferring groups other than amino-acyl groups"/>
    <property type="evidence" value="ECO:0007669"/>
    <property type="project" value="TreeGrafter"/>
</dbReference>
<dbReference type="AlphaFoldDB" id="A0A1H9BHK0"/>
<proteinExistence type="predicted"/>
<protein>
    <submittedName>
        <fullName evidence="1">Enterochelin esterase</fullName>
    </submittedName>
</protein>
<dbReference type="Gene3D" id="3.40.50.1820">
    <property type="entry name" value="alpha/beta hydrolase"/>
    <property type="match status" value="1"/>
</dbReference>
<organism evidence="1 2">
    <name type="scientific">Neolewinella agarilytica</name>
    <dbReference type="NCBI Taxonomy" id="478744"/>
    <lineage>
        <taxon>Bacteria</taxon>
        <taxon>Pseudomonadati</taxon>
        <taxon>Bacteroidota</taxon>
        <taxon>Saprospiria</taxon>
        <taxon>Saprospirales</taxon>
        <taxon>Lewinellaceae</taxon>
        <taxon>Neolewinella</taxon>
    </lineage>
</organism>
<dbReference type="PANTHER" id="PTHR48098">
    <property type="entry name" value="ENTEROCHELIN ESTERASE-RELATED"/>
    <property type="match status" value="1"/>
</dbReference>
<name>A0A1H9BHK0_9BACT</name>
<dbReference type="InterPro" id="IPR050583">
    <property type="entry name" value="Mycobacterial_A85_antigen"/>
</dbReference>
<dbReference type="InParanoid" id="A0A1H9BHK0"/>
<dbReference type="InterPro" id="IPR029058">
    <property type="entry name" value="AB_hydrolase_fold"/>
</dbReference>
<dbReference type="Pfam" id="PF00756">
    <property type="entry name" value="Esterase"/>
    <property type="match status" value="1"/>
</dbReference>
<dbReference type="RefSeq" id="WP_090165541.1">
    <property type="nucleotide sequence ID" value="NZ_FOFB01000003.1"/>
</dbReference>
<dbReference type="EMBL" id="FOFB01000003">
    <property type="protein sequence ID" value="SEP87738.1"/>
    <property type="molecule type" value="Genomic_DNA"/>
</dbReference>
<evidence type="ECO:0000313" key="1">
    <source>
        <dbReference type="EMBL" id="SEP87738.1"/>
    </source>
</evidence>
<gene>
    <name evidence="1" type="ORF">SAMN05444359_103109</name>
</gene>
<dbReference type="PANTHER" id="PTHR48098:SF1">
    <property type="entry name" value="DIACYLGLYCEROL ACYLTRANSFERASE_MYCOLYLTRANSFERASE AG85A"/>
    <property type="match status" value="1"/>
</dbReference>
<dbReference type="InterPro" id="IPR000801">
    <property type="entry name" value="Esterase-like"/>
</dbReference>
<dbReference type="OrthoDB" id="9803578at2"/>
<sequence>MKRFRTTELSDPRFEADGLRFITVKTRHLRGRGDICVFVPSGYGRTDLPVVTLLHGVYGSCWCWALKGGAHRTAARMIAAGEIPPFVLAMPSDGLWGDGSGYLPHHGRDFGRWICEDVIDAVRLLVPEAKNSRENYLGGLSMGGYGTLRLAGEYPAVYQAASAHSSITRLEEMARFVEEPVSDYRETDTIEDVIDLFRNEQNLPRLRFDCGSEDELVSGNRLLHQQLTEARIDHVYEEFSGGHEWSYWEEHLVDSLRFFFVDEELDSD</sequence>
<evidence type="ECO:0000313" key="2">
    <source>
        <dbReference type="Proteomes" id="UP000199021"/>
    </source>
</evidence>
<reference evidence="2" key="1">
    <citation type="submission" date="2016-10" db="EMBL/GenBank/DDBJ databases">
        <authorList>
            <person name="Varghese N."/>
            <person name="Submissions S."/>
        </authorList>
    </citation>
    <scope>NUCLEOTIDE SEQUENCE [LARGE SCALE GENOMIC DNA]</scope>
    <source>
        <strain evidence="2">DSM 24740</strain>
    </source>
</reference>